<keyword evidence="2" id="KW-0808">Transferase</keyword>
<sequence length="314" mass="35399">MTYAIFYSVDDNYVDPLTVSLHSLVKNTDPAKQYHVTVLTEHLTPAHKAQIMAEQTANVAVSFESIADRLKAQITDKDNKLRADYFTFTIYFRLFIAELFPTIDRAVYLDADTVVLTDIADLFAEDLHGDLLGAVHDPFMAVNPETTAYTRDAIGVAVDQYCNSGVLLMDLAGMRRVKFAAHFLKLLNQYHFHSLAPDQDYINAITRDRLTHLDESWNVQGDQPQVKTPKVIHYNLFDKPWHYEQVPNGDYFWHYADELPQVAANLRATRKAFDSVHVQGDVKHKADLMHLAATTGAEPITFASVEAQGGAVQI</sequence>
<keyword evidence="5" id="KW-1185">Reference proteome</keyword>
<dbReference type="Proteomes" id="UP001597212">
    <property type="component" value="Unassembled WGS sequence"/>
</dbReference>
<dbReference type="PANTHER" id="PTHR13778:SF47">
    <property type="entry name" value="LIPOPOLYSACCHARIDE 1,3-GALACTOSYLTRANSFERASE"/>
    <property type="match status" value="1"/>
</dbReference>
<evidence type="ECO:0000313" key="4">
    <source>
        <dbReference type="EMBL" id="MFD1440365.1"/>
    </source>
</evidence>
<dbReference type="SUPFAM" id="SSF53448">
    <property type="entry name" value="Nucleotide-diphospho-sugar transferases"/>
    <property type="match status" value="1"/>
</dbReference>
<accession>A0ABW4CUT7</accession>
<keyword evidence="3" id="KW-0479">Metal-binding</keyword>
<keyword evidence="1" id="KW-0328">Glycosyltransferase</keyword>
<organism evidence="4 5">
    <name type="scientific">Lacticaseibacillus hegangensis</name>
    <dbReference type="NCBI Taxonomy" id="2486010"/>
    <lineage>
        <taxon>Bacteria</taxon>
        <taxon>Bacillati</taxon>
        <taxon>Bacillota</taxon>
        <taxon>Bacilli</taxon>
        <taxon>Lactobacillales</taxon>
        <taxon>Lactobacillaceae</taxon>
        <taxon>Lacticaseibacillus</taxon>
    </lineage>
</organism>
<dbReference type="Pfam" id="PF01501">
    <property type="entry name" value="Glyco_transf_8"/>
    <property type="match status" value="1"/>
</dbReference>
<gene>
    <name evidence="4" type="ORF">ACFQ5K_03040</name>
</gene>
<dbReference type="PANTHER" id="PTHR13778">
    <property type="entry name" value="GLYCOSYLTRANSFERASE 8 DOMAIN-CONTAINING PROTEIN"/>
    <property type="match status" value="1"/>
</dbReference>
<comment type="caution">
    <text evidence="4">The sequence shown here is derived from an EMBL/GenBank/DDBJ whole genome shotgun (WGS) entry which is preliminary data.</text>
</comment>
<evidence type="ECO:0000313" key="5">
    <source>
        <dbReference type="Proteomes" id="UP001597212"/>
    </source>
</evidence>
<dbReference type="Gene3D" id="3.90.550.10">
    <property type="entry name" value="Spore Coat Polysaccharide Biosynthesis Protein SpsA, Chain A"/>
    <property type="match status" value="1"/>
</dbReference>
<dbReference type="EMBL" id="JBHTOK010000013">
    <property type="protein sequence ID" value="MFD1440365.1"/>
    <property type="molecule type" value="Genomic_DNA"/>
</dbReference>
<name>A0ABW4CUT7_9LACO</name>
<evidence type="ECO:0000256" key="3">
    <source>
        <dbReference type="ARBA" id="ARBA00022723"/>
    </source>
</evidence>
<proteinExistence type="predicted"/>
<dbReference type="CDD" id="cd04194">
    <property type="entry name" value="GT8_A4GalT_like"/>
    <property type="match status" value="1"/>
</dbReference>
<dbReference type="InterPro" id="IPR029044">
    <property type="entry name" value="Nucleotide-diphossugar_trans"/>
</dbReference>
<dbReference type="InterPro" id="IPR050748">
    <property type="entry name" value="Glycosyltrans_8_dom-fam"/>
</dbReference>
<evidence type="ECO:0000256" key="1">
    <source>
        <dbReference type="ARBA" id="ARBA00022676"/>
    </source>
</evidence>
<protein>
    <submittedName>
        <fullName evidence="4">Glycosyltransferase family 8 protein</fullName>
    </submittedName>
</protein>
<dbReference type="RefSeq" id="WP_125757453.1">
    <property type="nucleotide sequence ID" value="NZ_JBHTOK010000013.1"/>
</dbReference>
<dbReference type="InterPro" id="IPR002495">
    <property type="entry name" value="Glyco_trans_8"/>
</dbReference>
<reference evidence="5" key="1">
    <citation type="journal article" date="2019" name="Int. J. Syst. Evol. Microbiol.">
        <title>The Global Catalogue of Microorganisms (GCM) 10K type strain sequencing project: providing services to taxonomists for standard genome sequencing and annotation.</title>
        <authorList>
            <consortium name="The Broad Institute Genomics Platform"/>
            <consortium name="The Broad Institute Genome Sequencing Center for Infectious Disease"/>
            <person name="Wu L."/>
            <person name="Ma J."/>
        </authorList>
    </citation>
    <scope>NUCLEOTIDE SEQUENCE [LARGE SCALE GENOMIC DNA]</scope>
    <source>
        <strain evidence="5">CCM 8912</strain>
    </source>
</reference>
<evidence type="ECO:0000256" key="2">
    <source>
        <dbReference type="ARBA" id="ARBA00022679"/>
    </source>
</evidence>